<evidence type="ECO:0000256" key="9">
    <source>
        <dbReference type="SAM" id="Coils"/>
    </source>
</evidence>
<name>T1HAT2_RHOPR</name>
<feature type="region of interest" description="Disordered" evidence="10">
    <location>
        <begin position="198"/>
        <end position="225"/>
    </location>
</feature>
<comment type="subcellular location">
    <subcellularLocation>
        <location evidence="1">Cytoplasm</location>
        <location evidence="1">Cytoskeleton</location>
        <location evidence="1">Flagellum axoneme</location>
    </subcellularLocation>
</comment>
<evidence type="ECO:0008006" key="13">
    <source>
        <dbReference type="Google" id="ProtNLM"/>
    </source>
</evidence>
<evidence type="ECO:0000256" key="1">
    <source>
        <dbReference type="ARBA" id="ARBA00004611"/>
    </source>
</evidence>
<accession>T1HAT2</accession>
<dbReference type="EnsemblMetazoa" id="RPRC001138-RA">
    <property type="protein sequence ID" value="RPRC001138-PA"/>
    <property type="gene ID" value="RPRC001138"/>
</dbReference>
<keyword evidence="8" id="KW-0966">Cell projection</keyword>
<evidence type="ECO:0000256" key="2">
    <source>
        <dbReference type="ARBA" id="ARBA00006737"/>
    </source>
</evidence>
<feature type="region of interest" description="Disordered" evidence="10">
    <location>
        <begin position="1"/>
        <end position="88"/>
    </location>
</feature>
<dbReference type="Pfam" id="PF06098">
    <property type="entry name" value="Radial_spoke_3"/>
    <property type="match status" value="1"/>
</dbReference>
<evidence type="ECO:0000256" key="10">
    <source>
        <dbReference type="SAM" id="MobiDB-lite"/>
    </source>
</evidence>
<evidence type="ECO:0000256" key="7">
    <source>
        <dbReference type="ARBA" id="ARBA00023212"/>
    </source>
</evidence>
<keyword evidence="5" id="KW-0282">Flagellum</keyword>
<dbReference type="VEuPathDB" id="VectorBase:RPRC001138"/>
<proteinExistence type="inferred from homology"/>
<dbReference type="InterPro" id="IPR009290">
    <property type="entry name" value="Radial_spoke_3"/>
</dbReference>
<dbReference type="EMBL" id="ACPB03015548">
    <property type="status" value="NOT_ANNOTATED_CDS"/>
    <property type="molecule type" value="Genomic_DNA"/>
</dbReference>
<evidence type="ECO:0000256" key="6">
    <source>
        <dbReference type="ARBA" id="ARBA00023069"/>
    </source>
</evidence>
<feature type="compositionally biased region" description="Polar residues" evidence="10">
    <location>
        <begin position="41"/>
        <end position="84"/>
    </location>
</feature>
<dbReference type="OMA" id="ACTQIEP"/>
<dbReference type="PANTHER" id="PTHR21648">
    <property type="entry name" value="FLAGELLAR RADIAL SPOKE PROTEIN 3"/>
    <property type="match status" value="1"/>
</dbReference>
<organism evidence="11 12">
    <name type="scientific">Rhodnius prolixus</name>
    <name type="common">Triatomid bug</name>
    <dbReference type="NCBI Taxonomy" id="13249"/>
    <lineage>
        <taxon>Eukaryota</taxon>
        <taxon>Metazoa</taxon>
        <taxon>Ecdysozoa</taxon>
        <taxon>Arthropoda</taxon>
        <taxon>Hexapoda</taxon>
        <taxon>Insecta</taxon>
        <taxon>Pterygota</taxon>
        <taxon>Neoptera</taxon>
        <taxon>Paraneoptera</taxon>
        <taxon>Hemiptera</taxon>
        <taxon>Heteroptera</taxon>
        <taxon>Panheteroptera</taxon>
        <taxon>Cimicomorpha</taxon>
        <taxon>Reduviidae</taxon>
        <taxon>Triatominae</taxon>
        <taxon>Rhodnius</taxon>
    </lineage>
</organism>
<dbReference type="HOGENOM" id="CLU_473545_0_0_1"/>
<evidence type="ECO:0000313" key="12">
    <source>
        <dbReference type="Proteomes" id="UP000015103"/>
    </source>
</evidence>
<keyword evidence="12" id="KW-1185">Reference proteome</keyword>
<dbReference type="EMBL" id="ACPB03015547">
    <property type="status" value="NOT_ANNOTATED_CDS"/>
    <property type="molecule type" value="Genomic_DNA"/>
</dbReference>
<feature type="coiled-coil region" evidence="9">
    <location>
        <begin position="386"/>
        <end position="428"/>
    </location>
</feature>
<keyword evidence="9" id="KW-0175">Coiled coil</keyword>
<dbReference type="AlphaFoldDB" id="T1HAT2"/>
<feature type="compositionally biased region" description="Polar residues" evidence="10">
    <location>
        <begin position="205"/>
        <end position="225"/>
    </location>
</feature>
<keyword evidence="6" id="KW-0969">Cilium</keyword>
<dbReference type="EMBL" id="ACPB03015549">
    <property type="status" value="NOT_ANNOTATED_CDS"/>
    <property type="molecule type" value="Genomic_DNA"/>
</dbReference>
<feature type="compositionally biased region" description="Basic and acidic residues" evidence="10">
    <location>
        <begin position="30"/>
        <end position="40"/>
    </location>
</feature>
<keyword evidence="7" id="KW-0206">Cytoskeleton</keyword>
<protein>
    <recommendedName>
        <fullName evidence="13">Radial spoke head protein 3 homolog</fullName>
    </recommendedName>
</protein>
<evidence type="ECO:0000256" key="3">
    <source>
        <dbReference type="ARBA" id="ARBA00022490"/>
    </source>
</evidence>
<reference evidence="11" key="1">
    <citation type="submission" date="2015-05" db="UniProtKB">
        <authorList>
            <consortium name="EnsemblMetazoa"/>
        </authorList>
    </citation>
    <scope>IDENTIFICATION</scope>
</reference>
<keyword evidence="3" id="KW-0963">Cytoplasm</keyword>
<evidence type="ECO:0000256" key="8">
    <source>
        <dbReference type="ARBA" id="ARBA00023273"/>
    </source>
</evidence>
<dbReference type="GO" id="GO:0005929">
    <property type="term" value="C:cilium"/>
    <property type="evidence" value="ECO:0007669"/>
    <property type="project" value="TreeGrafter"/>
</dbReference>
<dbReference type="eggNOG" id="ENOG502QQSZ">
    <property type="taxonomic scope" value="Eukaryota"/>
</dbReference>
<sequence>MDDVEIIQLDQSPRANSSNNTPAVQDEPPTEEKNDSEGRKSTGSKGSRTSPIDDVLSNTFNSEKFPKTKNNNTSYNRNRFTTNNDETKKSYNKRTISLGCPISEDFVSKLDAKLKDLEEDGKKKKRTLKSRSLDNRPMFITTVKTGIFLDPPPELAALLGYPRSYNLSSGSSYNSQKSGEELMYSFSSQPRVLNHKYNPIKNKTPKVNNDKQQVANNEKLQNRNNLRVKRDLNSLNSKKDEQPAAPTYGNIMTDRRVCRGPAFLHHPVPTVGLDSQANRQAEARRRAMARRKAQHHRSRQIFDHPLEMSVTTQTEVHIDRPPTPPFVPQKIGLDEATQVYPGELFQFEVEVKPVLEVLVGKTIEQALIEVMEEDELAAIKEQKRRFNELKDAELAEDARLEELERRKKEEMELRILEQESVLKDQQDTQDRIAAAVLTTGYIADLLPSVFSGLREAGFMVDEIEEKIEDNFMTWLVNEVKTEMQRLVENKDFLSGYSGVHCPRSICSLEEMLRDIVQTRAEMYRALGQKDNERLGVSDEEPEKELPFGEDFGEGEDKRQISYVMKFGDDDSEVLDY</sequence>
<feature type="region of interest" description="Disordered" evidence="10">
    <location>
        <begin position="531"/>
        <end position="553"/>
    </location>
</feature>
<dbReference type="PANTHER" id="PTHR21648:SF0">
    <property type="entry name" value="RADIAL SPOKE HEAD PROTEIN 3 HOMOLOG"/>
    <property type="match status" value="1"/>
</dbReference>
<dbReference type="InParanoid" id="T1HAT2"/>
<comment type="similarity">
    <text evidence="2">Belongs to the flagellar radial spoke RSP3 family.</text>
</comment>
<feature type="compositionally biased region" description="Polar residues" evidence="10">
    <location>
        <begin position="9"/>
        <end position="23"/>
    </location>
</feature>
<keyword evidence="4" id="KW-0597">Phosphoprotein</keyword>
<evidence type="ECO:0000313" key="11">
    <source>
        <dbReference type="EnsemblMetazoa" id="RPRC001138-PA"/>
    </source>
</evidence>
<evidence type="ECO:0000256" key="5">
    <source>
        <dbReference type="ARBA" id="ARBA00022846"/>
    </source>
</evidence>
<dbReference type="STRING" id="13249.T1HAT2"/>
<evidence type="ECO:0000256" key="4">
    <source>
        <dbReference type="ARBA" id="ARBA00022553"/>
    </source>
</evidence>
<dbReference type="Proteomes" id="UP000015103">
    <property type="component" value="Unassembled WGS sequence"/>
</dbReference>